<organism evidence="3 4">
    <name type="scientific">Bordetella pseudohinzii</name>
    <dbReference type="NCBI Taxonomy" id="1331258"/>
    <lineage>
        <taxon>Bacteria</taxon>
        <taxon>Pseudomonadati</taxon>
        <taxon>Pseudomonadota</taxon>
        <taxon>Betaproteobacteria</taxon>
        <taxon>Burkholderiales</taxon>
        <taxon>Alcaligenaceae</taxon>
        <taxon>Bordetella</taxon>
    </lineage>
</organism>
<feature type="coiled-coil region" evidence="1">
    <location>
        <begin position="28"/>
        <end position="86"/>
    </location>
</feature>
<evidence type="ECO:0000313" key="4">
    <source>
        <dbReference type="Proteomes" id="UP000053096"/>
    </source>
</evidence>
<evidence type="ECO:0000313" key="2">
    <source>
        <dbReference type="EMBL" id="ANY16881.1"/>
    </source>
</evidence>
<reference evidence="2 5" key="2">
    <citation type="submission" date="2016-07" db="EMBL/GenBank/DDBJ databases">
        <title>Complete genome sequences of Bordetella pseudohinzii.</title>
        <authorList>
            <person name="Spilker T."/>
            <person name="Darrah R."/>
            <person name="LiPuma J.J."/>
        </authorList>
    </citation>
    <scope>NUCLEOTIDE SEQUENCE [LARGE SCALE GENOMIC DNA]</scope>
    <source>
        <strain evidence="2 5">HI4681</strain>
    </source>
</reference>
<dbReference type="RefSeq" id="WP_043210946.1">
    <property type="nucleotide sequence ID" value="NZ_CAJGUP010000085.1"/>
</dbReference>
<dbReference type="Proteomes" id="UP000053096">
    <property type="component" value="Unassembled WGS sequence"/>
</dbReference>
<sequence>MAISSVGASAHAAILSRGAPSASSRKSASAVQQTLRELQQQLRLVLQQMERVRKSPAAADQKAQQLQALNTQAAALQGQIQKILQEQLKSLQA</sequence>
<evidence type="ECO:0000313" key="3">
    <source>
        <dbReference type="EMBL" id="CUJ06316.1"/>
    </source>
</evidence>
<evidence type="ECO:0000313" key="5">
    <source>
        <dbReference type="Proteomes" id="UP000092950"/>
    </source>
</evidence>
<dbReference type="EMBL" id="CP016440">
    <property type="protein sequence ID" value="ANY16881.1"/>
    <property type="molecule type" value="Genomic_DNA"/>
</dbReference>
<evidence type="ECO:0000256" key="1">
    <source>
        <dbReference type="SAM" id="Coils"/>
    </source>
</evidence>
<keyword evidence="1" id="KW-0175">Coiled coil</keyword>
<accession>A0A0M7HB83</accession>
<dbReference type="Proteomes" id="UP000092950">
    <property type="component" value="Chromosome"/>
</dbReference>
<protein>
    <recommendedName>
        <fullName evidence="6">FlxA-like protein</fullName>
    </recommendedName>
</protein>
<proteinExistence type="predicted"/>
<evidence type="ECO:0008006" key="6">
    <source>
        <dbReference type="Google" id="ProtNLM"/>
    </source>
</evidence>
<dbReference type="AlphaFoldDB" id="A0A0J6EW26"/>
<keyword evidence="5" id="KW-1185">Reference proteome</keyword>
<dbReference type="EMBL" id="CYTV01000012">
    <property type="protein sequence ID" value="CUJ06316.1"/>
    <property type="molecule type" value="Genomic_DNA"/>
</dbReference>
<reference evidence="3 4" key="1">
    <citation type="submission" date="2015-09" db="EMBL/GenBank/DDBJ databases">
        <authorList>
            <person name="Jackson K.R."/>
            <person name="Lunt B.L."/>
            <person name="Fisher J.N.B."/>
            <person name="Gardner A.V."/>
            <person name="Bailey M.E."/>
            <person name="Deus L.M."/>
            <person name="Earl A.S."/>
            <person name="Gibby P.D."/>
            <person name="Hartmann K.A."/>
            <person name="Liu J.E."/>
            <person name="Manci A.M."/>
            <person name="Nielsen D.A."/>
            <person name="Solomon M.B."/>
            <person name="Breakwell D.P."/>
            <person name="Burnett S.H."/>
            <person name="Grose J.H."/>
        </authorList>
    </citation>
    <scope>NUCLEOTIDE SEQUENCE [LARGE SCALE GENOMIC DNA]</scope>
    <source>
        <strain evidence="3 4">2789STDY5608636</strain>
    </source>
</reference>
<name>A0A0J6EW26_9BORD</name>
<gene>
    <name evidence="2" type="ORF">BBN53_13925</name>
    <name evidence="3" type="ORF">ERS370011_03561</name>
</gene>
<dbReference type="KEGG" id="bpdz:BBN53_13925"/>
<accession>A0A0J6EW26</accession>